<dbReference type="GO" id="GO:0005886">
    <property type="term" value="C:plasma membrane"/>
    <property type="evidence" value="ECO:0007669"/>
    <property type="project" value="UniProtKB-SubCell"/>
</dbReference>
<dbReference type="EMBL" id="AYYZ01000012">
    <property type="protein sequence ID" value="KRM52906.1"/>
    <property type="molecule type" value="Genomic_DNA"/>
</dbReference>
<dbReference type="AlphaFoldDB" id="A0A0R1ZFA3"/>
<keyword evidence="5" id="KW-0472">Membrane</keyword>
<dbReference type="PATRIC" id="fig|1423820.4.peg.187"/>
<evidence type="ECO:0000256" key="5">
    <source>
        <dbReference type="ARBA" id="ARBA00023136"/>
    </source>
</evidence>
<dbReference type="Proteomes" id="UP000051291">
    <property type="component" value="Unassembled WGS sequence"/>
</dbReference>
<dbReference type="SUPFAM" id="SSF103473">
    <property type="entry name" value="MFS general substrate transporter"/>
    <property type="match status" value="1"/>
</dbReference>
<evidence type="ECO:0000256" key="2">
    <source>
        <dbReference type="ARBA" id="ARBA00022448"/>
    </source>
</evidence>
<evidence type="ECO:0000256" key="1">
    <source>
        <dbReference type="ARBA" id="ARBA00004651"/>
    </source>
</evidence>
<comment type="subcellular location">
    <subcellularLocation>
        <location evidence="1">Cell membrane</location>
        <topology evidence="1">Multi-pass membrane protein</topology>
    </subcellularLocation>
</comment>
<protein>
    <recommendedName>
        <fullName evidence="6">Major facilitator superfamily (MFS) profile domain-containing protein</fullName>
    </recommendedName>
</protein>
<keyword evidence="8" id="KW-1185">Reference proteome</keyword>
<organism evidence="7 8">
    <name type="scientific">Ligilactobacillus araffinosus DSM 20653</name>
    <dbReference type="NCBI Taxonomy" id="1423820"/>
    <lineage>
        <taxon>Bacteria</taxon>
        <taxon>Bacillati</taxon>
        <taxon>Bacillota</taxon>
        <taxon>Bacilli</taxon>
        <taxon>Lactobacillales</taxon>
        <taxon>Lactobacillaceae</taxon>
        <taxon>Ligilactobacillus</taxon>
    </lineage>
</organism>
<feature type="domain" description="Major facilitator superfamily (MFS) profile" evidence="6">
    <location>
        <begin position="1"/>
        <end position="50"/>
    </location>
</feature>
<keyword evidence="2" id="KW-0813">Transport</keyword>
<accession>A0A0R1ZFA3</accession>
<dbReference type="GO" id="GO:0022857">
    <property type="term" value="F:transmembrane transporter activity"/>
    <property type="evidence" value="ECO:0007669"/>
    <property type="project" value="InterPro"/>
</dbReference>
<keyword evidence="3" id="KW-0812">Transmembrane</keyword>
<dbReference type="InterPro" id="IPR020846">
    <property type="entry name" value="MFS_dom"/>
</dbReference>
<comment type="caution">
    <text evidence="7">The sequence shown here is derived from an EMBL/GenBank/DDBJ whole genome shotgun (WGS) entry which is preliminary data.</text>
</comment>
<evidence type="ECO:0000259" key="6">
    <source>
        <dbReference type="PROSITE" id="PS50850"/>
    </source>
</evidence>
<dbReference type="InterPro" id="IPR036259">
    <property type="entry name" value="MFS_trans_sf"/>
</dbReference>
<dbReference type="Gene3D" id="1.20.1250.20">
    <property type="entry name" value="MFS general substrate transporter like domains"/>
    <property type="match status" value="1"/>
</dbReference>
<proteinExistence type="predicted"/>
<dbReference type="PROSITE" id="PS50850">
    <property type="entry name" value="MFS"/>
    <property type="match status" value="1"/>
</dbReference>
<evidence type="ECO:0000313" key="7">
    <source>
        <dbReference type="EMBL" id="KRM52906.1"/>
    </source>
</evidence>
<sequence>MDFNFMSFALSSIIASLGISTVQAGWITTITQWGVLLGGLLFGLLSDKYG</sequence>
<gene>
    <name evidence="7" type="ORF">FC64_GL000183</name>
</gene>
<reference evidence="7 8" key="1">
    <citation type="journal article" date="2015" name="Genome Announc.">
        <title>Expanding the biotechnology potential of lactobacilli through comparative genomics of 213 strains and associated genera.</title>
        <authorList>
            <person name="Sun Z."/>
            <person name="Harris H.M."/>
            <person name="McCann A."/>
            <person name="Guo C."/>
            <person name="Argimon S."/>
            <person name="Zhang W."/>
            <person name="Yang X."/>
            <person name="Jeffery I.B."/>
            <person name="Cooney J.C."/>
            <person name="Kagawa T.F."/>
            <person name="Liu W."/>
            <person name="Song Y."/>
            <person name="Salvetti E."/>
            <person name="Wrobel A."/>
            <person name="Rasinkangas P."/>
            <person name="Parkhill J."/>
            <person name="Rea M.C."/>
            <person name="O'Sullivan O."/>
            <person name="Ritari J."/>
            <person name="Douillard F.P."/>
            <person name="Paul Ross R."/>
            <person name="Yang R."/>
            <person name="Briner A.E."/>
            <person name="Felis G.E."/>
            <person name="de Vos W.M."/>
            <person name="Barrangou R."/>
            <person name="Klaenhammer T.R."/>
            <person name="Caufield P.W."/>
            <person name="Cui Y."/>
            <person name="Zhang H."/>
            <person name="O'Toole P.W."/>
        </authorList>
    </citation>
    <scope>NUCLEOTIDE SEQUENCE [LARGE SCALE GENOMIC DNA]</scope>
    <source>
        <strain evidence="7 8">DSM 20653</strain>
    </source>
</reference>
<name>A0A0R1ZFA3_9LACO</name>
<evidence type="ECO:0000313" key="8">
    <source>
        <dbReference type="Proteomes" id="UP000051291"/>
    </source>
</evidence>
<evidence type="ECO:0000256" key="3">
    <source>
        <dbReference type="ARBA" id="ARBA00022692"/>
    </source>
</evidence>
<evidence type="ECO:0000256" key="4">
    <source>
        <dbReference type="ARBA" id="ARBA00022989"/>
    </source>
</evidence>
<keyword evidence="4" id="KW-1133">Transmembrane helix</keyword>